<dbReference type="PANTHER" id="PTHR47972">
    <property type="entry name" value="KINESIN-LIKE PROTEIN KLP-3"/>
    <property type="match status" value="1"/>
</dbReference>
<sequence>MEFGNLKSSTSGKHLVFKNSEPFTNFLLRNLLTNEKSMNSVHSDIESNKMGDKKHEEVSIVSVNVRGAIPFNLISSTKFPRLGFMVPFGVSQLCTRVAWTLVPSAKLGKHCLAESVLTKVVEEFEQHIASQVELKKTTPKIRLFRKATCLFSNIFLVIQRYLLYLSVFTLLHSFVGAESLKQTVYTKKAEMQSMQMKFHEEVNNLGLHLHIHGLAHSASGYQRVLEENHKLCNQLQDLKGSITVYCRVRPFLAGKSNCSSTVDNIEEGPITIIPPSKHGKGRRPFNFNKVFGPSATQEERKDTFRYEVSVQMIEIYNEQVRDLLVTDGLNKGYPLSFASAAALKLGIKLSYWVEILKLQVI</sequence>
<reference evidence="2 3" key="1">
    <citation type="submission" date="2024-02" db="EMBL/GenBank/DDBJ databases">
        <authorList>
            <person name="Vignale AGUSTIN F."/>
            <person name="Sosa J E."/>
            <person name="Modenutti C."/>
        </authorList>
    </citation>
    <scope>NUCLEOTIDE SEQUENCE [LARGE SCALE GENOMIC DNA]</scope>
</reference>
<dbReference type="InterPro" id="IPR027417">
    <property type="entry name" value="P-loop_NTPase"/>
</dbReference>
<dbReference type="Gene3D" id="3.40.850.10">
    <property type="entry name" value="Kinesin motor domain"/>
    <property type="match status" value="2"/>
</dbReference>
<dbReference type="InterPro" id="IPR036961">
    <property type="entry name" value="Kinesin_motor_dom_sf"/>
</dbReference>
<dbReference type="Proteomes" id="UP001642360">
    <property type="component" value="Unassembled WGS sequence"/>
</dbReference>
<evidence type="ECO:0000259" key="1">
    <source>
        <dbReference type="Pfam" id="PF16796"/>
    </source>
</evidence>
<dbReference type="InterPro" id="IPR027640">
    <property type="entry name" value="Kinesin-like_fam"/>
</dbReference>
<dbReference type="EMBL" id="CAUOFW020000689">
    <property type="protein sequence ID" value="CAK9135058.1"/>
    <property type="molecule type" value="Genomic_DNA"/>
</dbReference>
<comment type="caution">
    <text evidence="2">The sequence shown here is derived from an EMBL/GenBank/DDBJ whole genome shotgun (WGS) entry which is preliminary data.</text>
</comment>
<feature type="domain" description="Spindle pole body-associated protein Vik1/Cik1 microtubule binding" evidence="1">
    <location>
        <begin position="229"/>
        <end position="299"/>
    </location>
</feature>
<dbReference type="SUPFAM" id="SSF52540">
    <property type="entry name" value="P-loop containing nucleoside triphosphate hydrolases"/>
    <property type="match status" value="1"/>
</dbReference>
<organism evidence="2 3">
    <name type="scientific">Ilex paraguariensis</name>
    <name type="common">yerba mate</name>
    <dbReference type="NCBI Taxonomy" id="185542"/>
    <lineage>
        <taxon>Eukaryota</taxon>
        <taxon>Viridiplantae</taxon>
        <taxon>Streptophyta</taxon>
        <taxon>Embryophyta</taxon>
        <taxon>Tracheophyta</taxon>
        <taxon>Spermatophyta</taxon>
        <taxon>Magnoliopsida</taxon>
        <taxon>eudicotyledons</taxon>
        <taxon>Gunneridae</taxon>
        <taxon>Pentapetalae</taxon>
        <taxon>asterids</taxon>
        <taxon>campanulids</taxon>
        <taxon>Aquifoliales</taxon>
        <taxon>Aquifoliaceae</taxon>
        <taxon>Ilex</taxon>
    </lineage>
</organism>
<proteinExistence type="predicted"/>
<protein>
    <recommendedName>
        <fullName evidence="1">Spindle pole body-associated protein Vik1/Cik1 microtubule binding domain-containing protein</fullName>
    </recommendedName>
</protein>
<dbReference type="AlphaFoldDB" id="A0ABC8QXL4"/>
<dbReference type="InterPro" id="IPR031852">
    <property type="entry name" value="Vik1/Cik1_MT-bd"/>
</dbReference>
<accession>A0ABC8QXL4</accession>
<dbReference type="PANTHER" id="PTHR47972:SF39">
    <property type="entry name" value="KINESIN-LIKE PROTEIN KIN-14I"/>
    <property type="match status" value="1"/>
</dbReference>
<name>A0ABC8QXL4_9AQUA</name>
<evidence type="ECO:0000313" key="3">
    <source>
        <dbReference type="Proteomes" id="UP001642360"/>
    </source>
</evidence>
<dbReference type="Pfam" id="PF16796">
    <property type="entry name" value="Microtub_bd"/>
    <property type="match status" value="1"/>
</dbReference>
<evidence type="ECO:0000313" key="2">
    <source>
        <dbReference type="EMBL" id="CAK9135058.1"/>
    </source>
</evidence>
<gene>
    <name evidence="2" type="ORF">ILEXP_LOCUS1981</name>
</gene>
<keyword evidence="3" id="KW-1185">Reference proteome</keyword>